<sequence>MFRATLFSLALVSMSNPALADEVTDTLTSAMDAYEEGDIDYAIEELDYAKQLLQAMKTAELTAFLPEAPAGWTREVSEEMNTGLAMLGGGMGAEAEYSDGADSFTITIMANNPMVTAMGAMVSNAAMLGMKLERVGRQKFVNDDGELTGLVDNRILIQASGADVDLMVGVLENIDYEALEDFAR</sequence>
<evidence type="ECO:0000313" key="2">
    <source>
        <dbReference type="EMBL" id="TYB82195.1"/>
    </source>
</evidence>
<organism evidence="2 3">
    <name type="scientific">Maritimibacter fusiformis</name>
    <dbReference type="NCBI Taxonomy" id="2603819"/>
    <lineage>
        <taxon>Bacteria</taxon>
        <taxon>Pseudomonadati</taxon>
        <taxon>Pseudomonadota</taxon>
        <taxon>Alphaproteobacteria</taxon>
        <taxon>Rhodobacterales</taxon>
        <taxon>Roseobacteraceae</taxon>
        <taxon>Maritimibacter</taxon>
    </lineage>
</organism>
<gene>
    <name evidence="2" type="ORF">FVF75_05560</name>
</gene>
<name>A0A5D0RMX7_9RHOB</name>
<dbReference type="AlphaFoldDB" id="A0A5D0RMX7"/>
<evidence type="ECO:0000313" key="3">
    <source>
        <dbReference type="Proteomes" id="UP000322080"/>
    </source>
</evidence>
<reference evidence="2 3" key="1">
    <citation type="submission" date="2019-08" db="EMBL/GenBank/DDBJ databases">
        <title>Identification of a novel species of the genus Boseongicola.</title>
        <authorList>
            <person name="Zhang X.-Q."/>
        </authorList>
    </citation>
    <scope>NUCLEOTIDE SEQUENCE [LARGE SCALE GENOMIC DNA]</scope>
    <source>
        <strain evidence="2 3">HY14</strain>
    </source>
</reference>
<feature type="signal peptide" evidence="1">
    <location>
        <begin position="1"/>
        <end position="20"/>
    </location>
</feature>
<dbReference type="EMBL" id="VSIY01000004">
    <property type="protein sequence ID" value="TYB82195.1"/>
    <property type="molecule type" value="Genomic_DNA"/>
</dbReference>
<keyword evidence="3" id="KW-1185">Reference proteome</keyword>
<protein>
    <submittedName>
        <fullName evidence="2">Uncharacterized protein</fullName>
    </submittedName>
</protein>
<evidence type="ECO:0000256" key="1">
    <source>
        <dbReference type="SAM" id="SignalP"/>
    </source>
</evidence>
<dbReference type="Proteomes" id="UP000322080">
    <property type="component" value="Unassembled WGS sequence"/>
</dbReference>
<keyword evidence="1" id="KW-0732">Signal</keyword>
<feature type="chain" id="PRO_5022795419" evidence="1">
    <location>
        <begin position="21"/>
        <end position="184"/>
    </location>
</feature>
<comment type="caution">
    <text evidence="2">The sequence shown here is derived from an EMBL/GenBank/DDBJ whole genome shotgun (WGS) entry which is preliminary data.</text>
</comment>
<proteinExistence type="predicted"/>
<accession>A0A5D0RMX7</accession>